<dbReference type="Gene3D" id="3.30.70.330">
    <property type="match status" value="1"/>
</dbReference>
<keyword evidence="1" id="KW-0694">RNA-binding</keyword>
<dbReference type="Proteomes" id="UP000275267">
    <property type="component" value="Unassembled WGS sequence"/>
</dbReference>
<dbReference type="STRING" id="4540.A0A3L6Q2E1"/>
<dbReference type="InterPro" id="IPR012677">
    <property type="entry name" value="Nucleotide-bd_a/b_plait_sf"/>
</dbReference>
<evidence type="ECO:0000259" key="3">
    <source>
        <dbReference type="PROSITE" id="PS50102"/>
    </source>
</evidence>
<evidence type="ECO:0000256" key="2">
    <source>
        <dbReference type="SAM" id="MobiDB-lite"/>
    </source>
</evidence>
<feature type="compositionally biased region" description="Polar residues" evidence="2">
    <location>
        <begin position="1"/>
        <end position="11"/>
    </location>
</feature>
<comment type="caution">
    <text evidence="4">The sequence shown here is derived from an EMBL/GenBank/DDBJ whole genome shotgun (WGS) entry which is preliminary data.</text>
</comment>
<feature type="region of interest" description="Disordered" evidence="2">
    <location>
        <begin position="1"/>
        <end position="55"/>
    </location>
</feature>
<dbReference type="EMBL" id="PQIB02000014">
    <property type="protein sequence ID" value="RLM70132.1"/>
    <property type="molecule type" value="Genomic_DNA"/>
</dbReference>
<accession>A0A3L6Q2E1</accession>
<organism evidence="4 5">
    <name type="scientific">Panicum miliaceum</name>
    <name type="common">Proso millet</name>
    <name type="synonym">Broomcorn millet</name>
    <dbReference type="NCBI Taxonomy" id="4540"/>
    <lineage>
        <taxon>Eukaryota</taxon>
        <taxon>Viridiplantae</taxon>
        <taxon>Streptophyta</taxon>
        <taxon>Embryophyta</taxon>
        <taxon>Tracheophyta</taxon>
        <taxon>Spermatophyta</taxon>
        <taxon>Magnoliopsida</taxon>
        <taxon>Liliopsida</taxon>
        <taxon>Poales</taxon>
        <taxon>Poaceae</taxon>
        <taxon>PACMAD clade</taxon>
        <taxon>Panicoideae</taxon>
        <taxon>Panicodae</taxon>
        <taxon>Paniceae</taxon>
        <taxon>Panicinae</taxon>
        <taxon>Panicum</taxon>
        <taxon>Panicum sect. Panicum</taxon>
    </lineage>
</organism>
<dbReference type="AlphaFoldDB" id="A0A3L6Q2E1"/>
<dbReference type="InterPro" id="IPR000504">
    <property type="entry name" value="RRM_dom"/>
</dbReference>
<proteinExistence type="predicted"/>
<dbReference type="PROSITE" id="PS50102">
    <property type="entry name" value="RRM"/>
    <property type="match status" value="1"/>
</dbReference>
<dbReference type="InterPro" id="IPR035979">
    <property type="entry name" value="RBD_domain_sf"/>
</dbReference>
<feature type="compositionally biased region" description="Polar residues" evidence="2">
    <location>
        <begin position="30"/>
        <end position="47"/>
    </location>
</feature>
<feature type="domain" description="RRM" evidence="3">
    <location>
        <begin position="159"/>
        <end position="240"/>
    </location>
</feature>
<protein>
    <recommendedName>
        <fullName evidence="3">RRM domain-containing protein</fullName>
    </recommendedName>
</protein>
<dbReference type="SUPFAM" id="SSF54928">
    <property type="entry name" value="RNA-binding domain, RBD"/>
    <property type="match status" value="1"/>
</dbReference>
<evidence type="ECO:0000313" key="4">
    <source>
        <dbReference type="EMBL" id="RLM70132.1"/>
    </source>
</evidence>
<sequence length="289" mass="32605">MKNKSTASPKTPLSEPPTDQVKKRPCLTLPCSSQHQQQLQGTSTRGPQAQKRQRGQVVISSMDNSTVDLLSYLQVRDPKAVRLLEEKNREIWEAPCEDGVEECVTALAMLLPVVEEKISAPVTGVVEGISTKRSCYHVTVMLQLSGSLRTAWLLLKNMGKISVGCLPFSVQSEYFTEFFSAEFGLLGKAILIGLKRGSQIQLESFIFVEFEREECVINARYQMLGRRMDAKDAIVRPYLPAELQRNTSLRQFIHHRTKANHNMLDGELCEKHIIHKWCPCQFSASHLGF</sequence>
<evidence type="ECO:0000313" key="5">
    <source>
        <dbReference type="Proteomes" id="UP000275267"/>
    </source>
</evidence>
<reference evidence="5" key="1">
    <citation type="journal article" date="2019" name="Nat. Commun.">
        <title>The genome of broomcorn millet.</title>
        <authorList>
            <person name="Zou C."/>
            <person name="Miki D."/>
            <person name="Li D."/>
            <person name="Tang Q."/>
            <person name="Xiao L."/>
            <person name="Rajput S."/>
            <person name="Deng P."/>
            <person name="Jia W."/>
            <person name="Huang R."/>
            <person name="Zhang M."/>
            <person name="Sun Y."/>
            <person name="Hu J."/>
            <person name="Fu X."/>
            <person name="Schnable P.S."/>
            <person name="Li F."/>
            <person name="Zhang H."/>
            <person name="Feng B."/>
            <person name="Zhu X."/>
            <person name="Liu R."/>
            <person name="Schnable J.C."/>
            <person name="Zhu J.-K."/>
            <person name="Zhang H."/>
        </authorList>
    </citation>
    <scope>NUCLEOTIDE SEQUENCE [LARGE SCALE GENOMIC DNA]</scope>
</reference>
<name>A0A3L6Q2E1_PANMI</name>
<gene>
    <name evidence="4" type="ORF">C2845_PM17G09840</name>
</gene>
<keyword evidence="5" id="KW-1185">Reference proteome</keyword>
<dbReference type="GO" id="GO:0003723">
    <property type="term" value="F:RNA binding"/>
    <property type="evidence" value="ECO:0007669"/>
    <property type="project" value="UniProtKB-UniRule"/>
</dbReference>
<evidence type="ECO:0000256" key="1">
    <source>
        <dbReference type="PROSITE-ProRule" id="PRU00176"/>
    </source>
</evidence>